<gene>
    <name evidence="11" type="ORF">L9F63_026631</name>
</gene>
<evidence type="ECO:0000256" key="4">
    <source>
        <dbReference type="ARBA" id="ARBA00022801"/>
    </source>
</evidence>
<dbReference type="Proteomes" id="UP001233999">
    <property type="component" value="Unassembled WGS sequence"/>
</dbReference>
<evidence type="ECO:0000256" key="9">
    <source>
        <dbReference type="RuleBase" id="RU004468"/>
    </source>
</evidence>
<dbReference type="GO" id="GO:0005975">
    <property type="term" value="P:carbohydrate metabolic process"/>
    <property type="evidence" value="ECO:0007669"/>
    <property type="project" value="InterPro"/>
</dbReference>
<reference evidence="11" key="2">
    <citation type="submission" date="2023-05" db="EMBL/GenBank/DDBJ databases">
        <authorList>
            <person name="Fouks B."/>
        </authorList>
    </citation>
    <scope>NUCLEOTIDE SEQUENCE</scope>
    <source>
        <strain evidence="11">Stay&amp;Tobe</strain>
        <tissue evidence="11">Testes</tissue>
    </source>
</reference>
<evidence type="ECO:0000256" key="1">
    <source>
        <dbReference type="ARBA" id="ARBA00010838"/>
    </source>
</evidence>
<sequence>MNLKLVSLSIIAFTSSILCAEVDLTFPDDFMFGAATASYQIEGAWNVDGKGESIWDHYSHNYPEYMKENATGDDAAKSYYKYKEDVKALKDMGMNHYRFSISWPRIFPTGLPNNVNEKGIKYYNNLINELLKYNITPVVTMFHWDLPQYLQNLGGWTNEIIVQYFEDFARILYERYGDRVKWWLTFNEIQIFALGQEQKTFAPEPVTPGIGYYLTGHNILKAHARAYRLYEKEFRDKQHGKISIAKEIMWPIALNESSECDQAAVNKNLLFTSRWLLDPIFSKQGDYPQELKDIIANKSKEQGFKQSRLPTFTPEEVKYIRGTADYLGLNEYTSYLVTNNAKKGNVSMADDMGVTIYISDTWITSKNSMNPQSMRSVLNWFKDNYGEQYGVLITENGFADGGDLDDDMRIKYYGTYFAEILKVIHIDKVKMIGHSAWALIDNLEWTTAYTSKFGLYHVDFKDPERKRTPKNSSYFMKNLTTSNALHGIFTLSCIAADRITHAGLVEEQTAGNSSPNITIITLMK</sequence>
<name>A0AAD8AGY7_DIPPU</name>
<comment type="subunit">
    <text evidence="2">Homodimer.</text>
</comment>
<keyword evidence="10" id="KW-0732">Signal</keyword>
<reference evidence="11" key="1">
    <citation type="journal article" date="2023" name="IScience">
        <title>Live-bearing cockroach genome reveals convergent evolutionary mechanisms linked to viviparity in insects and beyond.</title>
        <authorList>
            <person name="Fouks B."/>
            <person name="Harrison M.C."/>
            <person name="Mikhailova A.A."/>
            <person name="Marchal E."/>
            <person name="English S."/>
            <person name="Carruthers M."/>
            <person name="Jennings E.C."/>
            <person name="Chiamaka E.L."/>
            <person name="Frigard R.A."/>
            <person name="Pippel M."/>
            <person name="Attardo G.M."/>
            <person name="Benoit J.B."/>
            <person name="Bornberg-Bauer E."/>
            <person name="Tobe S.S."/>
        </authorList>
    </citation>
    <scope>NUCLEOTIDE SEQUENCE</scope>
    <source>
        <strain evidence="11">Stay&amp;Tobe</strain>
    </source>
</reference>
<feature type="active site" description="Nucleophile" evidence="7">
    <location>
        <position position="395"/>
    </location>
</feature>
<dbReference type="PRINTS" id="PR00131">
    <property type="entry name" value="GLHYDRLASE1"/>
</dbReference>
<dbReference type="PANTHER" id="PTHR10353:SF36">
    <property type="entry name" value="LP05116P"/>
    <property type="match status" value="1"/>
</dbReference>
<keyword evidence="12" id="KW-1185">Reference proteome</keyword>
<dbReference type="Pfam" id="PF00232">
    <property type="entry name" value="Glyco_hydro_1"/>
    <property type="match status" value="1"/>
</dbReference>
<dbReference type="EMBL" id="JASPKZ010000988">
    <property type="protein sequence ID" value="KAJ9598834.1"/>
    <property type="molecule type" value="Genomic_DNA"/>
</dbReference>
<dbReference type="EC" id="3.2.1.21" evidence="3"/>
<evidence type="ECO:0000256" key="10">
    <source>
        <dbReference type="SAM" id="SignalP"/>
    </source>
</evidence>
<evidence type="ECO:0000256" key="7">
    <source>
        <dbReference type="PROSITE-ProRule" id="PRU10055"/>
    </source>
</evidence>
<dbReference type="GO" id="GO:0008422">
    <property type="term" value="F:beta-glucosidase activity"/>
    <property type="evidence" value="ECO:0007669"/>
    <property type="project" value="TreeGrafter"/>
</dbReference>
<evidence type="ECO:0000256" key="6">
    <source>
        <dbReference type="ARBA" id="ARBA00023295"/>
    </source>
</evidence>
<feature type="non-terminal residue" evidence="11">
    <location>
        <position position="1"/>
    </location>
</feature>
<evidence type="ECO:0000256" key="5">
    <source>
        <dbReference type="ARBA" id="ARBA00023180"/>
    </source>
</evidence>
<dbReference type="PROSITE" id="PS00572">
    <property type="entry name" value="GLYCOSYL_HYDROL_F1_1"/>
    <property type="match status" value="1"/>
</dbReference>
<dbReference type="InterPro" id="IPR001360">
    <property type="entry name" value="Glyco_hydro_1"/>
</dbReference>
<dbReference type="InterPro" id="IPR018120">
    <property type="entry name" value="Glyco_hydro_1_AS"/>
</dbReference>
<evidence type="ECO:0000256" key="3">
    <source>
        <dbReference type="ARBA" id="ARBA00012744"/>
    </source>
</evidence>
<keyword evidence="5" id="KW-0325">Glycoprotein</keyword>
<evidence type="ECO:0000313" key="12">
    <source>
        <dbReference type="Proteomes" id="UP001233999"/>
    </source>
</evidence>
<evidence type="ECO:0000256" key="8">
    <source>
        <dbReference type="RuleBase" id="RU003690"/>
    </source>
</evidence>
<feature type="signal peptide" evidence="10">
    <location>
        <begin position="1"/>
        <end position="19"/>
    </location>
</feature>
<proteinExistence type="inferred from homology"/>
<organism evidence="11 12">
    <name type="scientific">Diploptera punctata</name>
    <name type="common">Pacific beetle cockroach</name>
    <dbReference type="NCBI Taxonomy" id="6984"/>
    <lineage>
        <taxon>Eukaryota</taxon>
        <taxon>Metazoa</taxon>
        <taxon>Ecdysozoa</taxon>
        <taxon>Arthropoda</taxon>
        <taxon>Hexapoda</taxon>
        <taxon>Insecta</taxon>
        <taxon>Pterygota</taxon>
        <taxon>Neoptera</taxon>
        <taxon>Polyneoptera</taxon>
        <taxon>Dictyoptera</taxon>
        <taxon>Blattodea</taxon>
        <taxon>Blaberoidea</taxon>
        <taxon>Blaberidae</taxon>
        <taxon>Diplopterinae</taxon>
        <taxon>Diploptera</taxon>
    </lineage>
</organism>
<dbReference type="Gene3D" id="3.20.20.80">
    <property type="entry name" value="Glycosidases"/>
    <property type="match status" value="1"/>
</dbReference>
<dbReference type="InterPro" id="IPR033132">
    <property type="entry name" value="GH_1_N_CS"/>
</dbReference>
<evidence type="ECO:0000313" key="11">
    <source>
        <dbReference type="EMBL" id="KAJ9598834.1"/>
    </source>
</evidence>
<dbReference type="AlphaFoldDB" id="A0AAD8AGY7"/>
<keyword evidence="4 9" id="KW-0378">Hydrolase</keyword>
<dbReference type="PANTHER" id="PTHR10353">
    <property type="entry name" value="GLYCOSYL HYDROLASE"/>
    <property type="match status" value="1"/>
</dbReference>
<comment type="similarity">
    <text evidence="1 8">Belongs to the glycosyl hydrolase 1 family.</text>
</comment>
<comment type="caution">
    <text evidence="11">The sequence shown here is derived from an EMBL/GenBank/DDBJ whole genome shotgun (WGS) entry which is preliminary data.</text>
</comment>
<evidence type="ECO:0000256" key="2">
    <source>
        <dbReference type="ARBA" id="ARBA00011738"/>
    </source>
</evidence>
<dbReference type="FunFam" id="3.20.20.80:FF:000013">
    <property type="entry name" value="lactase-phlorizin hydrolase"/>
    <property type="match status" value="1"/>
</dbReference>
<feature type="chain" id="PRO_5042063011" description="beta-glucosidase" evidence="10">
    <location>
        <begin position="20"/>
        <end position="524"/>
    </location>
</feature>
<dbReference type="PROSITE" id="PS00653">
    <property type="entry name" value="GLYCOSYL_HYDROL_F1_2"/>
    <property type="match status" value="1"/>
</dbReference>
<accession>A0AAD8AGY7</accession>
<dbReference type="SUPFAM" id="SSF51445">
    <property type="entry name" value="(Trans)glycosidases"/>
    <property type="match status" value="1"/>
</dbReference>
<keyword evidence="6 9" id="KW-0326">Glycosidase</keyword>
<protein>
    <recommendedName>
        <fullName evidence="3">beta-glucosidase</fullName>
        <ecNumber evidence="3">3.2.1.21</ecNumber>
    </recommendedName>
</protein>
<dbReference type="InterPro" id="IPR017853">
    <property type="entry name" value="GH"/>
</dbReference>